<accession>E8QZG4</accession>
<dbReference type="CDD" id="cd00165">
    <property type="entry name" value="S4"/>
    <property type="match status" value="1"/>
</dbReference>
<dbReference type="InterPro" id="IPR036986">
    <property type="entry name" value="S4_RNA-bd_sf"/>
</dbReference>
<dbReference type="STRING" id="575540.Isop_0496"/>
<dbReference type="GO" id="GO:0120159">
    <property type="term" value="F:rRNA pseudouridine synthase activity"/>
    <property type="evidence" value="ECO:0007669"/>
    <property type="project" value="UniProtKB-ARBA"/>
</dbReference>
<dbReference type="SMART" id="SM00363">
    <property type="entry name" value="S4"/>
    <property type="match status" value="1"/>
</dbReference>
<dbReference type="HOGENOM" id="CLU_016902_1_1_0"/>
<dbReference type="InterPro" id="IPR006225">
    <property type="entry name" value="PsdUridine_synth_RluC/D"/>
</dbReference>
<dbReference type="InterPro" id="IPR006145">
    <property type="entry name" value="PsdUridine_synth_RsuA/RluA"/>
</dbReference>
<comment type="similarity">
    <text evidence="1 5">Belongs to the pseudouridine synthase RluA family.</text>
</comment>
<dbReference type="SUPFAM" id="SSF55120">
    <property type="entry name" value="Pseudouridine synthase"/>
    <property type="match status" value="1"/>
</dbReference>
<dbReference type="Gene3D" id="3.30.2350.10">
    <property type="entry name" value="Pseudouridine synthase"/>
    <property type="match status" value="1"/>
</dbReference>
<evidence type="ECO:0000256" key="3">
    <source>
        <dbReference type="PIRSR" id="PIRSR606225-1"/>
    </source>
</evidence>
<evidence type="ECO:0000259" key="6">
    <source>
        <dbReference type="SMART" id="SM00363"/>
    </source>
</evidence>
<dbReference type="EC" id="5.4.99.-" evidence="5"/>
<reference evidence="7 8" key="2">
    <citation type="journal article" date="2011" name="Stand. Genomic Sci.">
        <title>Complete genome sequence of Isosphaera pallida type strain (IS1B).</title>
        <authorList>
            <consortium name="US DOE Joint Genome Institute (JGI-PGF)"/>
            <person name="Goker M."/>
            <person name="Cleland D."/>
            <person name="Saunders E."/>
            <person name="Lapidus A."/>
            <person name="Nolan M."/>
            <person name="Lucas S."/>
            <person name="Hammon N."/>
            <person name="Deshpande S."/>
            <person name="Cheng J.F."/>
            <person name="Tapia R."/>
            <person name="Han C."/>
            <person name="Goodwin L."/>
            <person name="Pitluck S."/>
            <person name="Liolios K."/>
            <person name="Pagani I."/>
            <person name="Ivanova N."/>
            <person name="Mavromatis K."/>
            <person name="Pati A."/>
            <person name="Chen A."/>
            <person name="Palaniappan K."/>
            <person name="Land M."/>
            <person name="Hauser L."/>
            <person name="Chang Y.J."/>
            <person name="Jeffries C.D."/>
            <person name="Detter J.C."/>
            <person name="Beck B."/>
            <person name="Woyke T."/>
            <person name="Bristow J."/>
            <person name="Eisen J.A."/>
            <person name="Markowitz V."/>
            <person name="Hugenholtz P."/>
            <person name="Kyrpides N.C."/>
            <person name="Klenk H.P."/>
        </authorList>
    </citation>
    <scope>NUCLEOTIDE SEQUENCE [LARGE SCALE GENOMIC DNA]</scope>
    <source>
        <strain evidence="8">ATCC 43644 / DSM 9630 / IS1B</strain>
    </source>
</reference>
<evidence type="ECO:0000256" key="5">
    <source>
        <dbReference type="RuleBase" id="RU362028"/>
    </source>
</evidence>
<organism evidence="7 8">
    <name type="scientific">Isosphaera pallida (strain ATCC 43644 / DSM 9630 / IS1B)</name>
    <dbReference type="NCBI Taxonomy" id="575540"/>
    <lineage>
        <taxon>Bacteria</taxon>
        <taxon>Pseudomonadati</taxon>
        <taxon>Planctomycetota</taxon>
        <taxon>Planctomycetia</taxon>
        <taxon>Isosphaerales</taxon>
        <taxon>Isosphaeraceae</taxon>
        <taxon>Isosphaera</taxon>
    </lineage>
</organism>
<dbReference type="PANTHER" id="PTHR21600:SF44">
    <property type="entry name" value="RIBOSOMAL LARGE SUBUNIT PSEUDOURIDINE SYNTHASE D"/>
    <property type="match status" value="1"/>
</dbReference>
<dbReference type="EMBL" id="CP002353">
    <property type="protein sequence ID" value="ADV61091.1"/>
    <property type="molecule type" value="Genomic_DNA"/>
</dbReference>
<reference key="1">
    <citation type="submission" date="2010-11" db="EMBL/GenBank/DDBJ databases">
        <title>The complete sequence of chromosome of Isophaera pallida ATCC 43644.</title>
        <authorList>
            <consortium name="US DOE Joint Genome Institute (JGI-PGF)"/>
            <person name="Lucas S."/>
            <person name="Copeland A."/>
            <person name="Lapidus A."/>
            <person name="Bruce D."/>
            <person name="Goodwin L."/>
            <person name="Pitluck S."/>
            <person name="Kyrpides N."/>
            <person name="Mavromatis K."/>
            <person name="Pagani I."/>
            <person name="Ivanova N."/>
            <person name="Saunders E."/>
            <person name="Brettin T."/>
            <person name="Detter J.C."/>
            <person name="Han C."/>
            <person name="Tapia R."/>
            <person name="Land M."/>
            <person name="Hauser L."/>
            <person name="Markowitz V."/>
            <person name="Cheng J.-F."/>
            <person name="Hugenholtz P."/>
            <person name="Woyke T."/>
            <person name="Wu D."/>
            <person name="Eisen J.A."/>
        </authorList>
    </citation>
    <scope>NUCLEOTIDE SEQUENCE</scope>
    <source>
        <strain>ATCC 43644</strain>
    </source>
</reference>
<evidence type="ECO:0000313" key="8">
    <source>
        <dbReference type="Proteomes" id="UP000008631"/>
    </source>
</evidence>
<dbReference type="AlphaFoldDB" id="E8QZG4"/>
<evidence type="ECO:0000313" key="7">
    <source>
        <dbReference type="EMBL" id="ADV61091.1"/>
    </source>
</evidence>
<dbReference type="InterPro" id="IPR050188">
    <property type="entry name" value="RluA_PseudoU_synthase"/>
</dbReference>
<dbReference type="SUPFAM" id="SSF55174">
    <property type="entry name" value="Alpha-L RNA-binding motif"/>
    <property type="match status" value="1"/>
</dbReference>
<proteinExistence type="inferred from homology"/>
<evidence type="ECO:0000256" key="4">
    <source>
        <dbReference type="PROSITE-ProRule" id="PRU00182"/>
    </source>
</evidence>
<evidence type="ECO:0000256" key="2">
    <source>
        <dbReference type="ARBA" id="ARBA00023235"/>
    </source>
</evidence>
<comment type="catalytic activity">
    <reaction evidence="5">
        <text>a uridine in RNA = a pseudouridine in RNA</text>
        <dbReference type="Rhea" id="RHEA:48348"/>
        <dbReference type="Rhea" id="RHEA-COMP:12068"/>
        <dbReference type="Rhea" id="RHEA-COMP:12069"/>
        <dbReference type="ChEBI" id="CHEBI:65314"/>
        <dbReference type="ChEBI" id="CHEBI:65315"/>
    </reaction>
</comment>
<dbReference type="PROSITE" id="PS50889">
    <property type="entry name" value="S4"/>
    <property type="match status" value="1"/>
</dbReference>
<dbReference type="GO" id="GO:0000455">
    <property type="term" value="P:enzyme-directed rRNA pseudouridine synthesis"/>
    <property type="evidence" value="ECO:0007669"/>
    <property type="project" value="TreeGrafter"/>
</dbReference>
<keyword evidence="8" id="KW-1185">Reference proteome</keyword>
<dbReference type="InterPro" id="IPR002942">
    <property type="entry name" value="S4_RNA-bd"/>
</dbReference>
<protein>
    <recommendedName>
        <fullName evidence="5">Pseudouridine synthase</fullName>
        <ecNumber evidence="5">5.4.99.-</ecNumber>
    </recommendedName>
</protein>
<dbReference type="Pfam" id="PF01479">
    <property type="entry name" value="S4"/>
    <property type="match status" value="1"/>
</dbReference>
<keyword evidence="2 5" id="KW-0413">Isomerase</keyword>
<dbReference type="GO" id="GO:0003723">
    <property type="term" value="F:RNA binding"/>
    <property type="evidence" value="ECO:0007669"/>
    <property type="project" value="UniProtKB-KW"/>
</dbReference>
<feature type="active site" evidence="3">
    <location>
        <position position="145"/>
    </location>
</feature>
<keyword evidence="4" id="KW-0694">RNA-binding</keyword>
<dbReference type="InterPro" id="IPR020103">
    <property type="entry name" value="PsdUridine_synth_cat_dom_sf"/>
</dbReference>
<dbReference type="RefSeq" id="WP_013563380.1">
    <property type="nucleotide sequence ID" value="NC_014962.1"/>
</dbReference>
<dbReference type="PANTHER" id="PTHR21600">
    <property type="entry name" value="MITOCHONDRIAL RNA PSEUDOURIDINE SYNTHASE"/>
    <property type="match status" value="1"/>
</dbReference>
<dbReference type="NCBIfam" id="TIGR00005">
    <property type="entry name" value="rluA_subfam"/>
    <property type="match status" value="1"/>
</dbReference>
<dbReference type="Gene3D" id="3.10.290.10">
    <property type="entry name" value="RNA-binding S4 domain"/>
    <property type="match status" value="1"/>
</dbReference>
<dbReference type="CDD" id="cd02869">
    <property type="entry name" value="PseudoU_synth_RluA_like"/>
    <property type="match status" value="1"/>
</dbReference>
<dbReference type="Proteomes" id="UP000008631">
    <property type="component" value="Chromosome"/>
</dbReference>
<comment type="function">
    <text evidence="5">Responsible for synthesis of pseudouridine from uracil.</text>
</comment>
<name>E8QZG4_ISOPI</name>
<evidence type="ECO:0000256" key="1">
    <source>
        <dbReference type="ARBA" id="ARBA00010876"/>
    </source>
</evidence>
<dbReference type="eggNOG" id="COG0564">
    <property type="taxonomic scope" value="Bacteria"/>
</dbReference>
<dbReference type="KEGG" id="ipa:Isop_0496"/>
<gene>
    <name evidence="7" type="ordered locus">Isop_0496</name>
</gene>
<dbReference type="Pfam" id="PF00849">
    <property type="entry name" value="PseudoU_synth_2"/>
    <property type="match status" value="1"/>
</dbReference>
<feature type="domain" description="RNA-binding S4" evidence="6">
    <location>
        <begin position="26"/>
        <end position="90"/>
    </location>
</feature>
<sequence>MTRSPRPDPPRWRRIVQPPPIIGPLVRLDKLVAQRFGLSRRAAGDAVLNGRIDLEGQLCDEPGRLVPPESVLRFNPNRPKERKVVTAKLDILFEDRHLLIVNKPAGLLTLETEARETDTLRGRVLKHQSLRRRGRPFVGIVHRLDRETSGAIALALTPEAMKPLQALFRSHAVERRYLAIVAGAVAEDHGVVEAAIVSRPGEVRRRLARPGDPDARDALTRFRVLERFGCDASLLACELETGRGHQIRVHLASIGHPVLGDRLYAPRKDKHAFQGGSGTILFDRQALHAETLGLVHPVAGGTVWVEAPPPGDFRKLIARLRHANDPQRRSAARHSDR</sequence>
<dbReference type="InParanoid" id="E8QZG4"/>